<gene>
    <name evidence="5" type="ORF">CALVIDRAFT_469807</name>
</gene>
<dbReference type="PROSITE" id="PS51158">
    <property type="entry name" value="ALPHA_KINASE"/>
    <property type="match status" value="1"/>
</dbReference>
<dbReference type="STRING" id="1330018.A0A167FHX4"/>
<name>A0A167FHX4_CALVF</name>
<dbReference type="OrthoDB" id="301415at2759"/>
<dbReference type="Gene3D" id="3.20.200.10">
    <property type="entry name" value="MHCK/EF2 kinase"/>
    <property type="match status" value="1"/>
</dbReference>
<evidence type="ECO:0000256" key="1">
    <source>
        <dbReference type="ARBA" id="ARBA00022527"/>
    </source>
</evidence>
<keyword evidence="2" id="KW-0808">Transferase</keyword>
<proteinExistence type="predicted"/>
<organism evidence="5 6">
    <name type="scientific">Calocera viscosa (strain TUFC12733)</name>
    <dbReference type="NCBI Taxonomy" id="1330018"/>
    <lineage>
        <taxon>Eukaryota</taxon>
        <taxon>Fungi</taxon>
        <taxon>Dikarya</taxon>
        <taxon>Basidiomycota</taxon>
        <taxon>Agaricomycotina</taxon>
        <taxon>Dacrymycetes</taxon>
        <taxon>Dacrymycetales</taxon>
        <taxon>Dacrymycetaceae</taxon>
        <taxon>Calocera</taxon>
    </lineage>
</organism>
<dbReference type="InterPro" id="IPR004166">
    <property type="entry name" value="a-kinase_dom"/>
</dbReference>
<dbReference type="Pfam" id="PF02816">
    <property type="entry name" value="Alpha_kinase"/>
    <property type="match status" value="1"/>
</dbReference>
<dbReference type="GO" id="GO:0004674">
    <property type="term" value="F:protein serine/threonine kinase activity"/>
    <property type="evidence" value="ECO:0007669"/>
    <property type="project" value="UniProtKB-KW"/>
</dbReference>
<sequence>RHLASEVTSLMWAMSMQDLVHEEIAKQRSEAGPGDPVHTIIIPKVRFVHSGLFRVTQANPGKDKKKTRSGFTYLVEELIGGTGDGLFIKYLHNSSAVPRVLSGKDANIAAFLSFSQHLQFDKTGGLVYISDYQVGAGGLLTDPQVMTNPYLQGELFGGGNVAAAFEAFASEHTCNEYCVTFGL</sequence>
<keyword evidence="1" id="KW-0723">Serine/threonine-protein kinase</keyword>
<feature type="non-terminal residue" evidence="5">
    <location>
        <position position="1"/>
    </location>
</feature>
<dbReference type="Proteomes" id="UP000076738">
    <property type="component" value="Unassembled WGS sequence"/>
</dbReference>
<dbReference type="EMBL" id="KV417390">
    <property type="protein sequence ID" value="KZO89508.1"/>
    <property type="molecule type" value="Genomic_DNA"/>
</dbReference>
<dbReference type="GO" id="GO:0005524">
    <property type="term" value="F:ATP binding"/>
    <property type="evidence" value="ECO:0007669"/>
    <property type="project" value="InterPro"/>
</dbReference>
<protein>
    <recommendedName>
        <fullName evidence="4">Alpha-type protein kinase domain-containing protein</fullName>
    </recommendedName>
</protein>
<evidence type="ECO:0000256" key="3">
    <source>
        <dbReference type="ARBA" id="ARBA00022777"/>
    </source>
</evidence>
<keyword evidence="6" id="KW-1185">Reference proteome</keyword>
<accession>A0A167FHX4</accession>
<evidence type="ECO:0000313" key="6">
    <source>
        <dbReference type="Proteomes" id="UP000076738"/>
    </source>
</evidence>
<evidence type="ECO:0000256" key="2">
    <source>
        <dbReference type="ARBA" id="ARBA00022679"/>
    </source>
</evidence>
<dbReference type="SUPFAM" id="SSF56112">
    <property type="entry name" value="Protein kinase-like (PK-like)"/>
    <property type="match status" value="1"/>
</dbReference>
<reference evidence="5 6" key="1">
    <citation type="journal article" date="2016" name="Mol. Biol. Evol.">
        <title>Comparative Genomics of Early-Diverging Mushroom-Forming Fungi Provides Insights into the Origins of Lignocellulose Decay Capabilities.</title>
        <authorList>
            <person name="Nagy L.G."/>
            <person name="Riley R."/>
            <person name="Tritt A."/>
            <person name="Adam C."/>
            <person name="Daum C."/>
            <person name="Floudas D."/>
            <person name="Sun H."/>
            <person name="Yadav J.S."/>
            <person name="Pangilinan J."/>
            <person name="Larsson K.H."/>
            <person name="Matsuura K."/>
            <person name="Barry K."/>
            <person name="Labutti K."/>
            <person name="Kuo R."/>
            <person name="Ohm R.A."/>
            <person name="Bhattacharya S.S."/>
            <person name="Shirouzu T."/>
            <person name="Yoshinaga Y."/>
            <person name="Martin F.M."/>
            <person name="Grigoriev I.V."/>
            <person name="Hibbett D.S."/>
        </authorList>
    </citation>
    <scope>NUCLEOTIDE SEQUENCE [LARGE SCALE GENOMIC DNA]</scope>
    <source>
        <strain evidence="5 6">TUFC12733</strain>
    </source>
</reference>
<evidence type="ECO:0000259" key="4">
    <source>
        <dbReference type="PROSITE" id="PS51158"/>
    </source>
</evidence>
<feature type="non-terminal residue" evidence="5">
    <location>
        <position position="183"/>
    </location>
</feature>
<keyword evidence="3" id="KW-0418">Kinase</keyword>
<dbReference type="InterPro" id="IPR011009">
    <property type="entry name" value="Kinase-like_dom_sf"/>
</dbReference>
<evidence type="ECO:0000313" key="5">
    <source>
        <dbReference type="EMBL" id="KZO89508.1"/>
    </source>
</evidence>
<feature type="domain" description="Alpha-type protein kinase" evidence="4">
    <location>
        <begin position="1"/>
        <end position="183"/>
    </location>
</feature>
<dbReference type="AlphaFoldDB" id="A0A167FHX4"/>